<proteinExistence type="predicted"/>
<name>A0A6A6DX47_9PEZI</name>
<dbReference type="OrthoDB" id="3786792at2759"/>
<protein>
    <submittedName>
        <fullName evidence="1">Uncharacterized protein</fullName>
    </submittedName>
</protein>
<evidence type="ECO:0000313" key="2">
    <source>
        <dbReference type="Proteomes" id="UP000800200"/>
    </source>
</evidence>
<accession>A0A6A6DX47</accession>
<dbReference type="AlphaFoldDB" id="A0A6A6DX47"/>
<gene>
    <name evidence="1" type="ORF">K469DRAFT_217548</name>
</gene>
<dbReference type="Proteomes" id="UP000800200">
    <property type="component" value="Unassembled WGS sequence"/>
</dbReference>
<dbReference type="EMBL" id="ML994645">
    <property type="protein sequence ID" value="KAF2182942.1"/>
    <property type="molecule type" value="Genomic_DNA"/>
</dbReference>
<sequence length="93" mass="10077">MTLRGQTEALLHGSKDCSAHARNRWLFDRATAVSPNMHSLSTFVCACNDGVLPVTLSPIAEAGFDLGAPYHASLCRPLLCPLCLRPTHPLHLI</sequence>
<organism evidence="1 2">
    <name type="scientific">Zopfia rhizophila CBS 207.26</name>
    <dbReference type="NCBI Taxonomy" id="1314779"/>
    <lineage>
        <taxon>Eukaryota</taxon>
        <taxon>Fungi</taxon>
        <taxon>Dikarya</taxon>
        <taxon>Ascomycota</taxon>
        <taxon>Pezizomycotina</taxon>
        <taxon>Dothideomycetes</taxon>
        <taxon>Dothideomycetes incertae sedis</taxon>
        <taxon>Zopfiaceae</taxon>
        <taxon>Zopfia</taxon>
    </lineage>
</organism>
<evidence type="ECO:0000313" key="1">
    <source>
        <dbReference type="EMBL" id="KAF2182942.1"/>
    </source>
</evidence>
<keyword evidence="2" id="KW-1185">Reference proteome</keyword>
<reference evidence="1" key="1">
    <citation type="journal article" date="2020" name="Stud. Mycol.">
        <title>101 Dothideomycetes genomes: a test case for predicting lifestyles and emergence of pathogens.</title>
        <authorList>
            <person name="Haridas S."/>
            <person name="Albert R."/>
            <person name="Binder M."/>
            <person name="Bloem J."/>
            <person name="Labutti K."/>
            <person name="Salamov A."/>
            <person name="Andreopoulos B."/>
            <person name="Baker S."/>
            <person name="Barry K."/>
            <person name="Bills G."/>
            <person name="Bluhm B."/>
            <person name="Cannon C."/>
            <person name="Castanera R."/>
            <person name="Culley D."/>
            <person name="Daum C."/>
            <person name="Ezra D."/>
            <person name="Gonzalez J."/>
            <person name="Henrissat B."/>
            <person name="Kuo A."/>
            <person name="Liang C."/>
            <person name="Lipzen A."/>
            <person name="Lutzoni F."/>
            <person name="Magnuson J."/>
            <person name="Mondo S."/>
            <person name="Nolan M."/>
            <person name="Ohm R."/>
            <person name="Pangilinan J."/>
            <person name="Park H.-J."/>
            <person name="Ramirez L."/>
            <person name="Alfaro M."/>
            <person name="Sun H."/>
            <person name="Tritt A."/>
            <person name="Yoshinaga Y."/>
            <person name="Zwiers L.-H."/>
            <person name="Turgeon B."/>
            <person name="Goodwin S."/>
            <person name="Spatafora J."/>
            <person name="Crous P."/>
            <person name="Grigoriev I."/>
        </authorList>
    </citation>
    <scope>NUCLEOTIDE SEQUENCE</scope>
    <source>
        <strain evidence="1">CBS 207.26</strain>
    </source>
</reference>